<dbReference type="GO" id="GO:0033554">
    <property type="term" value="P:cellular response to stress"/>
    <property type="evidence" value="ECO:0007669"/>
    <property type="project" value="TreeGrafter"/>
</dbReference>
<name>A0A8C8C2I6_ONCTS</name>
<dbReference type="PROSITE" id="PS00107">
    <property type="entry name" value="PROTEIN_KINASE_ATP"/>
    <property type="match status" value="1"/>
</dbReference>
<comment type="cofactor">
    <cofactor evidence="1">
        <name>Mg(2+)</name>
        <dbReference type="ChEBI" id="CHEBI:18420"/>
    </cofactor>
</comment>
<dbReference type="Pfam" id="PF00069">
    <property type="entry name" value="Pkinase"/>
    <property type="match status" value="1"/>
</dbReference>
<dbReference type="Pfam" id="PF20309">
    <property type="entry name" value="DRHyd-ASK"/>
    <property type="match status" value="1"/>
</dbReference>
<evidence type="ECO:0000256" key="14">
    <source>
        <dbReference type="PROSITE-ProRule" id="PRU10141"/>
    </source>
</evidence>
<keyword evidence="7 14" id="KW-0547">Nucleotide-binding</keyword>
<evidence type="ECO:0000256" key="8">
    <source>
        <dbReference type="ARBA" id="ARBA00022777"/>
    </source>
</evidence>
<dbReference type="Pfam" id="PF13281">
    <property type="entry name" value="MAP3K_TRAF_bd"/>
    <property type="match status" value="1"/>
</dbReference>
<dbReference type="InterPro" id="IPR025136">
    <property type="entry name" value="MAP3K_TRAF-bd"/>
</dbReference>
<dbReference type="PANTHER" id="PTHR11584">
    <property type="entry name" value="SERINE/THREONINE PROTEIN KINASE"/>
    <property type="match status" value="1"/>
</dbReference>
<evidence type="ECO:0000256" key="12">
    <source>
        <dbReference type="ARBA" id="ARBA00047559"/>
    </source>
</evidence>
<dbReference type="GO" id="GO:0046872">
    <property type="term" value="F:metal ion binding"/>
    <property type="evidence" value="ECO:0007669"/>
    <property type="project" value="UniProtKB-KW"/>
</dbReference>
<organism evidence="17 18">
    <name type="scientific">Oncorhynchus tshawytscha</name>
    <name type="common">Chinook salmon</name>
    <name type="synonym">Salmo tshawytscha</name>
    <dbReference type="NCBI Taxonomy" id="74940"/>
    <lineage>
        <taxon>Eukaryota</taxon>
        <taxon>Metazoa</taxon>
        <taxon>Chordata</taxon>
        <taxon>Craniata</taxon>
        <taxon>Vertebrata</taxon>
        <taxon>Euteleostomi</taxon>
        <taxon>Actinopterygii</taxon>
        <taxon>Neopterygii</taxon>
        <taxon>Teleostei</taxon>
        <taxon>Protacanthopterygii</taxon>
        <taxon>Salmoniformes</taxon>
        <taxon>Salmonidae</taxon>
        <taxon>Salmoninae</taxon>
        <taxon>Oncorhynchus</taxon>
    </lineage>
</organism>
<evidence type="ECO:0000256" key="10">
    <source>
        <dbReference type="ARBA" id="ARBA00022842"/>
    </source>
</evidence>
<feature type="domain" description="Protein kinase" evidence="16">
    <location>
        <begin position="623"/>
        <end position="881"/>
    </location>
</feature>
<evidence type="ECO:0000256" key="15">
    <source>
        <dbReference type="SAM" id="MobiDB-lite"/>
    </source>
</evidence>
<gene>
    <name evidence="17" type="primary">LOC112223073</name>
</gene>
<evidence type="ECO:0000313" key="18">
    <source>
        <dbReference type="Proteomes" id="UP000694402"/>
    </source>
</evidence>
<dbReference type="FunFam" id="3.30.200.20:FF:000067">
    <property type="entry name" value="Mitogen-activated protein kinase kinase kinase 5"/>
    <property type="match status" value="1"/>
</dbReference>
<keyword evidence="4" id="KW-0723">Serine/threonine-protein kinase</keyword>
<dbReference type="InterPro" id="IPR043969">
    <property type="entry name" value="MAP3K_PH"/>
</dbReference>
<reference evidence="17" key="2">
    <citation type="submission" date="2025-09" db="UniProtKB">
        <authorList>
            <consortium name="Ensembl"/>
        </authorList>
    </citation>
    <scope>IDENTIFICATION</scope>
</reference>
<evidence type="ECO:0000256" key="3">
    <source>
        <dbReference type="ARBA" id="ARBA00012406"/>
    </source>
</evidence>
<dbReference type="SUPFAM" id="SSF56112">
    <property type="entry name" value="Protein kinase-like (PK-like)"/>
    <property type="match status" value="1"/>
</dbReference>
<dbReference type="InterPro" id="IPR000719">
    <property type="entry name" value="Prot_kinase_dom"/>
</dbReference>
<dbReference type="FunFam" id="1.10.510.10:FF:000054">
    <property type="entry name" value="Mitogen-activated protein kinase kinase kinase 5"/>
    <property type="match status" value="1"/>
</dbReference>
<accession>A0A8C8C2I6</accession>
<evidence type="ECO:0000256" key="5">
    <source>
        <dbReference type="ARBA" id="ARBA00022679"/>
    </source>
</evidence>
<dbReference type="PROSITE" id="PS00108">
    <property type="entry name" value="PROTEIN_KINASE_ST"/>
    <property type="match status" value="1"/>
</dbReference>
<dbReference type="Proteomes" id="UP000694402">
    <property type="component" value="Unassembled WGS sequence"/>
</dbReference>
<keyword evidence="11" id="KW-0175">Coiled coil</keyword>
<proteinExistence type="inferred from homology"/>
<comment type="similarity">
    <text evidence="2">Belongs to the protein kinase superfamily. STE Ser/Thr protein kinase family. MAP kinase kinase kinase subfamily.</text>
</comment>
<feature type="binding site" evidence="14">
    <location>
        <position position="652"/>
    </location>
    <ligand>
        <name>ATP</name>
        <dbReference type="ChEBI" id="CHEBI:30616"/>
    </ligand>
</feature>
<dbReference type="GO" id="GO:0005524">
    <property type="term" value="F:ATP binding"/>
    <property type="evidence" value="ECO:0007669"/>
    <property type="project" value="UniProtKB-UniRule"/>
</dbReference>
<comment type="catalytic activity">
    <reaction evidence="12">
        <text>L-threonyl-[protein] + ATP = O-phospho-L-threonyl-[protein] + ADP + H(+)</text>
        <dbReference type="Rhea" id="RHEA:46608"/>
        <dbReference type="Rhea" id="RHEA-COMP:11060"/>
        <dbReference type="Rhea" id="RHEA-COMP:11605"/>
        <dbReference type="ChEBI" id="CHEBI:15378"/>
        <dbReference type="ChEBI" id="CHEBI:30013"/>
        <dbReference type="ChEBI" id="CHEBI:30616"/>
        <dbReference type="ChEBI" id="CHEBI:61977"/>
        <dbReference type="ChEBI" id="CHEBI:456216"/>
        <dbReference type="EC" id="2.7.11.25"/>
    </reaction>
</comment>
<evidence type="ECO:0000256" key="9">
    <source>
        <dbReference type="ARBA" id="ARBA00022840"/>
    </source>
</evidence>
<dbReference type="SMART" id="SM00220">
    <property type="entry name" value="S_TKc"/>
    <property type="match status" value="1"/>
</dbReference>
<evidence type="ECO:0000256" key="6">
    <source>
        <dbReference type="ARBA" id="ARBA00022723"/>
    </source>
</evidence>
<dbReference type="Ensembl" id="ENSOTST00005068704.2">
    <property type="protein sequence ID" value="ENSOTSP00005063173.1"/>
    <property type="gene ID" value="ENSOTSG00005030207.2"/>
</dbReference>
<dbReference type="EC" id="2.7.11.25" evidence="3"/>
<keyword evidence="10" id="KW-0460">Magnesium</keyword>
<evidence type="ECO:0000313" key="17">
    <source>
        <dbReference type="Ensembl" id="ENSOTSP00005063173.1"/>
    </source>
</evidence>
<dbReference type="PANTHER" id="PTHR11584:SF391">
    <property type="entry name" value="MITOGEN-ACTIVATED PROTEIN KINASE KINASE KINASE 6"/>
    <property type="match status" value="1"/>
</dbReference>
<dbReference type="InterPro" id="IPR011009">
    <property type="entry name" value="Kinase-like_dom_sf"/>
</dbReference>
<evidence type="ECO:0000256" key="4">
    <source>
        <dbReference type="ARBA" id="ARBA00022527"/>
    </source>
</evidence>
<keyword evidence="8" id="KW-0418">Kinase</keyword>
<dbReference type="CDD" id="cd06624">
    <property type="entry name" value="STKc_ASK"/>
    <property type="match status" value="1"/>
</dbReference>
<reference evidence="17" key="1">
    <citation type="submission" date="2025-08" db="UniProtKB">
        <authorList>
            <consortium name="Ensembl"/>
        </authorList>
    </citation>
    <scope>IDENTIFICATION</scope>
</reference>
<dbReference type="Gene3D" id="1.10.510.10">
    <property type="entry name" value="Transferase(Phosphotransferase) domain 1"/>
    <property type="match status" value="1"/>
</dbReference>
<evidence type="ECO:0000256" key="11">
    <source>
        <dbReference type="ARBA" id="ARBA00023054"/>
    </source>
</evidence>
<dbReference type="Gene3D" id="3.30.200.20">
    <property type="entry name" value="Phosphorylase Kinase, domain 1"/>
    <property type="match status" value="1"/>
</dbReference>
<evidence type="ECO:0000256" key="7">
    <source>
        <dbReference type="ARBA" id="ARBA00022741"/>
    </source>
</evidence>
<evidence type="ECO:0000256" key="2">
    <source>
        <dbReference type="ARBA" id="ARBA00006529"/>
    </source>
</evidence>
<dbReference type="InterPro" id="IPR008271">
    <property type="entry name" value="Ser/Thr_kinase_AS"/>
</dbReference>
<evidence type="ECO:0000259" key="16">
    <source>
        <dbReference type="PROSITE" id="PS50011"/>
    </source>
</evidence>
<comment type="catalytic activity">
    <reaction evidence="13">
        <text>L-seryl-[protein] + ATP = O-phospho-L-seryl-[protein] + ADP + H(+)</text>
        <dbReference type="Rhea" id="RHEA:17989"/>
        <dbReference type="Rhea" id="RHEA-COMP:9863"/>
        <dbReference type="Rhea" id="RHEA-COMP:11604"/>
        <dbReference type="ChEBI" id="CHEBI:15378"/>
        <dbReference type="ChEBI" id="CHEBI:29999"/>
        <dbReference type="ChEBI" id="CHEBI:30616"/>
        <dbReference type="ChEBI" id="CHEBI:83421"/>
        <dbReference type="ChEBI" id="CHEBI:456216"/>
        <dbReference type="EC" id="2.7.11.25"/>
    </reaction>
</comment>
<dbReference type="AlphaFoldDB" id="A0A8C8C2I6"/>
<protein>
    <recommendedName>
        <fullName evidence="3">mitogen-activated protein kinase kinase kinase</fullName>
        <ecNumber evidence="3">2.7.11.25</ecNumber>
    </recommendedName>
</protein>
<feature type="region of interest" description="Disordered" evidence="15">
    <location>
        <begin position="883"/>
        <end position="902"/>
    </location>
</feature>
<dbReference type="InterPro" id="IPR017441">
    <property type="entry name" value="Protein_kinase_ATP_BS"/>
</dbReference>
<keyword evidence="5" id="KW-0808">Transferase</keyword>
<evidence type="ECO:0000256" key="13">
    <source>
        <dbReference type="ARBA" id="ARBA00048329"/>
    </source>
</evidence>
<sequence length="1095" mass="123524">MSLHEVKRKDPVWVSAGSLWQDPLAIELSTSNKHIISPRSRTRAVAVAYIVTEDASLPQTEENLSLKSVKEACAETHAVFKTIPFERISLGTTDILDIFYNADVAVVEMSDTYCQQSLFYHLGVRESFSMTNNIILYCHKQDSDLEALKEQCGSYTFIPYVVLPQGKVFACDATLLNGIKELMQPSFRLEPLLTPLVERLIQLLDNVTTVSLISEYFRESIRHEIRTARERFSGQDLSQELGRIQKRLDTVELLSPDIIMNLLLSYRDVQDYDAIIKLVETLNNLPMCLVAAQQNIKFHYIFALNRRNHPGDRAKALEVILPIVESGGRVVSDVHCLCGRIYKDMFMSSGFKDHRSRDQACYWYGKAFETEATLHSGINNVVLLMAAGHEFDTSIELRKIGVTLSSLLGRKGSLEKMQDYWDVGFYLGASILANEHRKVIEASEKLYRLNAPMWYVGSIMETFILYRQFTKPPEVKMSKQETVDFWMELMLQACKPTVSTDRCPVLILEPTKVLQPTIVCVSEEDDSCTVQLNHITPLKLLILLSNLFDLFSVSKFDERSCFLYVLENSDDFQLCFPISCVCCFSIRFCELVNSLLSQAEAPVEYPSELTGGLLEFIYETSENGDKVVLGKGTYGVVYAGRDLSNQVRIAIKEIPEKDRTYSQPLHEEIALHKRLKHRNIVQYLGSMSQDGFIKIFMEEVPGGSLSSLLRSKWGPLKDNEATVIFYTKQILEGLKYLHDHQIVHRDIKGDNVLINTYSGVLKISDFGTSKRLAGINPCTETFTGTLQYMAPEIIDQGPRGYGKPADIWSLGCTIIEMATGKPPFHELGSPQAAMFKVGMFKIHPEVPDCMSAEAKGCIMSCFTPDPDNRATASELLKDSFLKSTSRRKAKPEPETLPTDADVGSVTSEHISELIGCLRENIRSPDRRHLTNSLVKLRSTLLATAVPLKNLRAVLFSFQDAVGHWRSRQQRVKPHWMFALDNLLRQAVQDAITVLLPELKLQLQSSFETEESSPEREQQPSELAELLPAVLSDDQVAAPADTEPIEEVSESPCLPNGLRYNANCPLSQELRDLRLETRRFSTIYLAVYITLLFGVA</sequence>
<keyword evidence="9 14" id="KW-0067">ATP-binding</keyword>
<keyword evidence="6" id="KW-0479">Metal-binding</keyword>
<keyword evidence="18" id="KW-1185">Reference proteome</keyword>
<dbReference type="GO" id="GO:0004709">
    <property type="term" value="F:MAP kinase kinase kinase activity"/>
    <property type="evidence" value="ECO:0007669"/>
    <property type="project" value="UniProtKB-EC"/>
</dbReference>
<dbReference type="Pfam" id="PF19039">
    <property type="entry name" value="ASK_PH"/>
    <property type="match status" value="1"/>
</dbReference>
<dbReference type="InterPro" id="IPR046872">
    <property type="entry name" value="DRHyd-ASK"/>
</dbReference>
<evidence type="ECO:0000256" key="1">
    <source>
        <dbReference type="ARBA" id="ARBA00001946"/>
    </source>
</evidence>
<dbReference type="PROSITE" id="PS50011">
    <property type="entry name" value="PROTEIN_KINASE_DOM"/>
    <property type="match status" value="1"/>
</dbReference>
<dbReference type="GeneTree" id="ENSGT00940000159398"/>